<keyword evidence="2" id="KW-1185">Reference proteome</keyword>
<evidence type="ECO:0000313" key="1">
    <source>
        <dbReference type="EMBL" id="EMI55117.1"/>
    </source>
</evidence>
<comment type="caution">
    <text evidence="1">The sequence shown here is derived from an EMBL/GenBank/DDBJ whole genome shotgun (WGS) entry which is preliminary data.</text>
</comment>
<dbReference type="RefSeq" id="WP_008680597.1">
    <property type="nucleotide sequence ID" value="NZ_ANOH01000228.1"/>
</dbReference>
<evidence type="ECO:0000313" key="2">
    <source>
        <dbReference type="Proteomes" id="UP000011885"/>
    </source>
</evidence>
<name>M5U0Z0_9BACT</name>
<dbReference type="EMBL" id="ANOH01000228">
    <property type="protein sequence ID" value="EMI55117.1"/>
    <property type="molecule type" value="Genomic_DNA"/>
</dbReference>
<accession>M5U0Z0</accession>
<gene>
    <name evidence="1" type="ORF">RSSM_03441</name>
</gene>
<dbReference type="PATRIC" id="fig|1263870.3.peg.3661"/>
<sequence>MTHNESPTSLSPEHAEHVYEALRIIQKAQSLINEAARELCPVDGFADEWSESVVVHDAIKTYWHQVNSRLMQVHPPDESPNGTKA</sequence>
<protein>
    <submittedName>
        <fullName evidence="1">Uncharacterized protein</fullName>
    </submittedName>
</protein>
<dbReference type="Proteomes" id="UP000011885">
    <property type="component" value="Unassembled WGS sequence"/>
</dbReference>
<dbReference type="AlphaFoldDB" id="M5U0Z0"/>
<reference evidence="1 2" key="1">
    <citation type="journal article" date="2013" name="Mar. Genomics">
        <title>Expression of sulfatases in Rhodopirellula baltica and the diversity of sulfatases in the genus Rhodopirellula.</title>
        <authorList>
            <person name="Wegner C.E."/>
            <person name="Richter-Heitmann T."/>
            <person name="Klindworth A."/>
            <person name="Klockow C."/>
            <person name="Richter M."/>
            <person name="Achstetter T."/>
            <person name="Glockner F.O."/>
            <person name="Harder J."/>
        </authorList>
    </citation>
    <scope>NUCLEOTIDE SEQUENCE [LARGE SCALE GENOMIC DNA]</scope>
    <source>
        <strain evidence="1 2">SM41</strain>
    </source>
</reference>
<proteinExistence type="predicted"/>
<organism evidence="1 2">
    <name type="scientific">Rhodopirellula sallentina SM41</name>
    <dbReference type="NCBI Taxonomy" id="1263870"/>
    <lineage>
        <taxon>Bacteria</taxon>
        <taxon>Pseudomonadati</taxon>
        <taxon>Planctomycetota</taxon>
        <taxon>Planctomycetia</taxon>
        <taxon>Pirellulales</taxon>
        <taxon>Pirellulaceae</taxon>
        <taxon>Rhodopirellula</taxon>
    </lineage>
</organism>